<proteinExistence type="predicted"/>
<sequence>MRTVVLFFFLVLLSGCSLNRLFAPGEINKVTVVEYTPYMKHHRAYFTRTELETIKEDQKYLYLYDKKKRHVGLLLHPKNDYILYNLTKPEQPALTLHVTPKTTYTHVLKTFRRKGFTPVDSLTDVGVIVSVAPRRYKGIKTLLVDVQDYSSLQDLYKKAIRTYNANEIKDIQTKLPKQLVYEYYRRYEKRAHTRRHLAQLQIIAQKLQIKTQEEIYTYYLKEADQDALTAYLSQKETRSSLSRRQYKLLKKRKKFLQEEKLFNEGSLEDLIAAYKINKDPKYKERILSLIKEQQENK</sequence>
<name>A0ABT7QPZ3_9BACT</name>
<keyword evidence="2" id="KW-1185">Reference proteome</keyword>
<evidence type="ECO:0000313" key="1">
    <source>
        <dbReference type="EMBL" id="MDM5263154.1"/>
    </source>
</evidence>
<accession>A0ABT7QPZ3</accession>
<evidence type="ECO:0008006" key="3">
    <source>
        <dbReference type="Google" id="ProtNLM"/>
    </source>
</evidence>
<dbReference type="RefSeq" id="WP_289401263.1">
    <property type="nucleotide sequence ID" value="NZ_JAQIBC010000001.1"/>
</dbReference>
<dbReference type="EMBL" id="JAQIBC010000001">
    <property type="protein sequence ID" value="MDM5263154.1"/>
    <property type="molecule type" value="Genomic_DNA"/>
</dbReference>
<organism evidence="1 2">
    <name type="scientific">Sulfurovum xiamenensis</name>
    <dbReference type="NCBI Taxonomy" id="3019066"/>
    <lineage>
        <taxon>Bacteria</taxon>
        <taxon>Pseudomonadati</taxon>
        <taxon>Campylobacterota</taxon>
        <taxon>Epsilonproteobacteria</taxon>
        <taxon>Campylobacterales</taxon>
        <taxon>Sulfurovaceae</taxon>
        <taxon>Sulfurovum</taxon>
    </lineage>
</organism>
<reference evidence="1" key="1">
    <citation type="submission" date="2023-01" db="EMBL/GenBank/DDBJ databases">
        <title>Sulfurovum sp. XTW-4 genome assembly.</title>
        <authorList>
            <person name="Wang J."/>
        </authorList>
    </citation>
    <scope>NUCLEOTIDE SEQUENCE</scope>
    <source>
        <strain evidence="1">XTW-4</strain>
    </source>
</reference>
<dbReference type="Proteomes" id="UP001169066">
    <property type="component" value="Unassembled WGS sequence"/>
</dbReference>
<evidence type="ECO:0000313" key="2">
    <source>
        <dbReference type="Proteomes" id="UP001169066"/>
    </source>
</evidence>
<gene>
    <name evidence="1" type="ORF">PF327_02990</name>
</gene>
<dbReference type="PROSITE" id="PS51257">
    <property type="entry name" value="PROKAR_LIPOPROTEIN"/>
    <property type="match status" value="1"/>
</dbReference>
<protein>
    <recommendedName>
        <fullName evidence="3">Lipoprotein</fullName>
    </recommendedName>
</protein>
<comment type="caution">
    <text evidence="1">The sequence shown here is derived from an EMBL/GenBank/DDBJ whole genome shotgun (WGS) entry which is preliminary data.</text>
</comment>